<proteinExistence type="predicted"/>
<dbReference type="Proteomes" id="UP000030147">
    <property type="component" value="Unassembled WGS sequence"/>
</dbReference>
<keyword evidence="2" id="KW-1185">Reference proteome</keyword>
<name>A0A0A2T961_9BACI</name>
<dbReference type="OrthoDB" id="2971867at2"/>
<organism evidence="1 2">
    <name type="scientific">Pontibacillus yanchengensis Y32</name>
    <dbReference type="NCBI Taxonomy" id="1385514"/>
    <lineage>
        <taxon>Bacteria</taxon>
        <taxon>Bacillati</taxon>
        <taxon>Bacillota</taxon>
        <taxon>Bacilli</taxon>
        <taxon>Bacillales</taxon>
        <taxon>Bacillaceae</taxon>
        <taxon>Pontibacillus</taxon>
    </lineage>
</organism>
<dbReference type="RefSeq" id="WP_036824346.1">
    <property type="nucleotide sequence ID" value="NZ_AVBF01000097.1"/>
</dbReference>
<gene>
    <name evidence="1" type="ORF">N782_08780</name>
</gene>
<protein>
    <submittedName>
        <fullName evidence="1">Uncharacterized protein</fullName>
    </submittedName>
</protein>
<evidence type="ECO:0000313" key="2">
    <source>
        <dbReference type="Proteomes" id="UP000030147"/>
    </source>
</evidence>
<dbReference type="eggNOG" id="ENOG5033CGR">
    <property type="taxonomic scope" value="Bacteria"/>
</dbReference>
<sequence length="73" mass="9192">MLGFMVNDIERKEIEYLLRREMEELLHDLGDQRIEHIVKRAMEERYRILFKLFKRFAPEKECLKYLPNKYMQR</sequence>
<dbReference type="STRING" id="1385514.N782_08780"/>
<evidence type="ECO:0000313" key="1">
    <source>
        <dbReference type="EMBL" id="KGP70933.1"/>
    </source>
</evidence>
<accession>A0A0A2T961</accession>
<comment type="caution">
    <text evidence="1">The sequence shown here is derived from an EMBL/GenBank/DDBJ whole genome shotgun (WGS) entry which is preliminary data.</text>
</comment>
<dbReference type="AlphaFoldDB" id="A0A0A2T961"/>
<dbReference type="EMBL" id="AVBF01000097">
    <property type="protein sequence ID" value="KGP70933.1"/>
    <property type="molecule type" value="Genomic_DNA"/>
</dbReference>
<reference evidence="1 2" key="1">
    <citation type="journal article" date="2015" name="Stand. Genomic Sci.">
        <title>High quality draft genome sequence of the moderately halophilic bacterium Pontibacillus yanchengensis Y32(T) and comparison among Pontibacillus genomes.</title>
        <authorList>
            <person name="Huang J."/>
            <person name="Qiao Z.X."/>
            <person name="Tang J.W."/>
            <person name="Wang G."/>
        </authorList>
    </citation>
    <scope>NUCLEOTIDE SEQUENCE [LARGE SCALE GENOMIC DNA]</scope>
    <source>
        <strain evidence="1 2">Y32</strain>
    </source>
</reference>